<feature type="compositionally biased region" description="Low complexity" evidence="1">
    <location>
        <begin position="161"/>
        <end position="171"/>
    </location>
</feature>
<feature type="region of interest" description="Disordered" evidence="1">
    <location>
        <begin position="1"/>
        <end position="344"/>
    </location>
</feature>
<dbReference type="InterPro" id="IPR017956">
    <property type="entry name" value="AT_hook_DNA-bd_motif"/>
</dbReference>
<dbReference type="SMART" id="SM00384">
    <property type="entry name" value="AT_hook"/>
    <property type="match status" value="4"/>
</dbReference>
<name>A0A8S9ZVQ4_9BILA</name>
<comment type="caution">
    <text evidence="2">The sequence shown here is derived from an EMBL/GenBank/DDBJ whole genome shotgun (WGS) entry which is preliminary data.</text>
</comment>
<proteinExistence type="predicted"/>
<feature type="compositionally biased region" description="Polar residues" evidence="1">
    <location>
        <begin position="293"/>
        <end position="302"/>
    </location>
</feature>
<feature type="compositionally biased region" description="Polar residues" evidence="1">
    <location>
        <begin position="272"/>
        <end position="285"/>
    </location>
</feature>
<organism evidence="2 3">
    <name type="scientific">Meloidogyne graminicola</name>
    <dbReference type="NCBI Taxonomy" id="189291"/>
    <lineage>
        <taxon>Eukaryota</taxon>
        <taxon>Metazoa</taxon>
        <taxon>Ecdysozoa</taxon>
        <taxon>Nematoda</taxon>
        <taxon>Chromadorea</taxon>
        <taxon>Rhabditida</taxon>
        <taxon>Tylenchina</taxon>
        <taxon>Tylenchomorpha</taxon>
        <taxon>Tylenchoidea</taxon>
        <taxon>Meloidogynidae</taxon>
        <taxon>Meloidogyninae</taxon>
        <taxon>Meloidogyne</taxon>
    </lineage>
</organism>
<keyword evidence="3" id="KW-1185">Reference proteome</keyword>
<dbReference type="GO" id="GO:0003677">
    <property type="term" value="F:DNA binding"/>
    <property type="evidence" value="ECO:0007669"/>
    <property type="project" value="InterPro"/>
</dbReference>
<evidence type="ECO:0000313" key="2">
    <source>
        <dbReference type="EMBL" id="KAF7637340.1"/>
    </source>
</evidence>
<feature type="compositionally biased region" description="Low complexity" evidence="1">
    <location>
        <begin position="48"/>
        <end position="69"/>
    </location>
</feature>
<feature type="compositionally biased region" description="Low complexity" evidence="1">
    <location>
        <begin position="97"/>
        <end position="118"/>
    </location>
</feature>
<feature type="compositionally biased region" description="Polar residues" evidence="1">
    <location>
        <begin position="315"/>
        <end position="329"/>
    </location>
</feature>
<evidence type="ECO:0000256" key="1">
    <source>
        <dbReference type="SAM" id="MobiDB-lite"/>
    </source>
</evidence>
<dbReference type="Proteomes" id="UP000605970">
    <property type="component" value="Unassembled WGS sequence"/>
</dbReference>
<dbReference type="PRINTS" id="PR00929">
    <property type="entry name" value="ATHOOK"/>
</dbReference>
<sequence length="344" mass="36391">MAPRKAAKASAKGSVTTSTRGRPAKAKAPSTRGRSTTVRSARERPATTREAGGRSSTSRRSAKSSSVKGRSTKGRSTKGRIAPAKGRAASEEESPVSLSDRSQRSQASATASETASDSNLSSRHEVCANCGQEIPKNIRLSVRGEDRRSSRAGSAPPTPTKPKVLKTVVKLSSNRESTGSTKAPPKRGRGRPPKNAAKNTLKEIVIDRPSSGTKSRRSSRAISEPPSSAKPKILNKQKGREVINNSNRESTSSEKETEEAPKRGRGRPPKKATTTQVYQRPSSFVSVKASPSPAKTTPQTGSGVAPGSGKHPPNRKSQSQQPSDNQQTAPKRGRGRPPTIKANA</sequence>
<gene>
    <name evidence="2" type="ORF">Mgra_00003309</name>
</gene>
<accession>A0A8S9ZVQ4</accession>
<evidence type="ECO:0000313" key="3">
    <source>
        <dbReference type="Proteomes" id="UP000605970"/>
    </source>
</evidence>
<dbReference type="AlphaFoldDB" id="A0A8S9ZVQ4"/>
<feature type="compositionally biased region" description="Basic and acidic residues" evidence="1">
    <location>
        <begin position="251"/>
        <end position="262"/>
    </location>
</feature>
<reference evidence="2" key="1">
    <citation type="journal article" date="2020" name="Ecol. Evol.">
        <title>Genome structure and content of the rice root-knot nematode (Meloidogyne graminicola).</title>
        <authorList>
            <person name="Phan N.T."/>
            <person name="Danchin E.G.J."/>
            <person name="Klopp C."/>
            <person name="Perfus-Barbeoch L."/>
            <person name="Kozlowski D.K."/>
            <person name="Koutsovoulos G.D."/>
            <person name="Lopez-Roques C."/>
            <person name="Bouchez O."/>
            <person name="Zahm M."/>
            <person name="Besnard G."/>
            <person name="Bellafiore S."/>
        </authorList>
    </citation>
    <scope>NUCLEOTIDE SEQUENCE</scope>
    <source>
        <strain evidence="2">VN-18</strain>
    </source>
</reference>
<protein>
    <submittedName>
        <fullName evidence="2">Uncharacterized protein</fullName>
    </submittedName>
</protein>
<feature type="compositionally biased region" description="Polar residues" evidence="1">
    <location>
        <begin position="172"/>
        <end position="181"/>
    </location>
</feature>
<dbReference type="EMBL" id="JABEBT010000021">
    <property type="protein sequence ID" value="KAF7637340.1"/>
    <property type="molecule type" value="Genomic_DNA"/>
</dbReference>